<dbReference type="EMBL" id="EQ973777">
    <property type="protein sequence ID" value="EEF50006.1"/>
    <property type="molecule type" value="Genomic_DNA"/>
</dbReference>
<feature type="repeat" description="PPR" evidence="2">
    <location>
        <begin position="140"/>
        <end position="170"/>
    </location>
</feature>
<name>B9RFN5_RICCO</name>
<gene>
    <name evidence="3" type="ORF">RCOM_1436100</name>
</gene>
<dbReference type="eggNOG" id="KOG4197">
    <property type="taxonomic scope" value="Eukaryota"/>
</dbReference>
<dbReference type="Pfam" id="PF13041">
    <property type="entry name" value="PPR_2"/>
    <property type="match status" value="1"/>
</dbReference>
<keyword evidence="1" id="KW-0677">Repeat</keyword>
<dbReference type="PANTHER" id="PTHR47926:SF373">
    <property type="entry name" value="TETRATRICOPEPTIDE-LIKE HELICAL DOMAIN SUPERFAMILY, DYW DOMAIN-CONTAINING PROTEIN"/>
    <property type="match status" value="1"/>
</dbReference>
<feature type="repeat" description="PPR" evidence="2">
    <location>
        <begin position="396"/>
        <end position="430"/>
    </location>
</feature>
<dbReference type="Gene3D" id="1.25.40.10">
    <property type="entry name" value="Tetratricopeptide repeat domain"/>
    <property type="match status" value="4"/>
</dbReference>
<dbReference type="PANTHER" id="PTHR47926">
    <property type="entry name" value="PENTATRICOPEPTIDE REPEAT-CONTAINING PROTEIN"/>
    <property type="match status" value="1"/>
</dbReference>
<dbReference type="GO" id="GO:0009451">
    <property type="term" value="P:RNA modification"/>
    <property type="evidence" value="ECO:0000318"/>
    <property type="project" value="GO_Central"/>
</dbReference>
<protein>
    <submittedName>
        <fullName evidence="3">Pentatricopeptide repeat-containing protein, putative</fullName>
    </submittedName>
</protein>
<evidence type="ECO:0000256" key="2">
    <source>
        <dbReference type="PROSITE-ProRule" id="PRU00708"/>
    </source>
</evidence>
<feature type="repeat" description="PPR" evidence="2">
    <location>
        <begin position="78"/>
        <end position="112"/>
    </location>
</feature>
<evidence type="ECO:0000313" key="3">
    <source>
        <dbReference type="EMBL" id="EEF50006.1"/>
    </source>
</evidence>
<evidence type="ECO:0000313" key="4">
    <source>
        <dbReference type="Proteomes" id="UP000008311"/>
    </source>
</evidence>
<feature type="repeat" description="PPR" evidence="2">
    <location>
        <begin position="233"/>
        <end position="267"/>
    </location>
</feature>
<dbReference type="InterPro" id="IPR046960">
    <property type="entry name" value="PPR_At4g14850-like_plant"/>
</dbReference>
<dbReference type="Proteomes" id="UP000008311">
    <property type="component" value="Unassembled WGS sequence"/>
</dbReference>
<reference evidence="4" key="1">
    <citation type="journal article" date="2010" name="Nat. Biotechnol.">
        <title>Draft genome sequence of the oilseed species Ricinus communis.</title>
        <authorList>
            <person name="Chan A.P."/>
            <person name="Crabtree J."/>
            <person name="Zhao Q."/>
            <person name="Lorenzi H."/>
            <person name="Orvis J."/>
            <person name="Puiu D."/>
            <person name="Melake-Berhan A."/>
            <person name="Jones K.M."/>
            <person name="Redman J."/>
            <person name="Chen G."/>
            <person name="Cahoon E.B."/>
            <person name="Gedil M."/>
            <person name="Stanke M."/>
            <person name="Haas B.J."/>
            <person name="Wortman J.R."/>
            <person name="Fraser-Liggett C.M."/>
            <person name="Ravel J."/>
            <person name="Rabinowicz P.D."/>
        </authorList>
    </citation>
    <scope>NUCLEOTIDE SEQUENCE [LARGE SCALE GENOMIC DNA]</scope>
    <source>
        <strain evidence="4">cv. Hale</strain>
    </source>
</reference>
<dbReference type="InParanoid" id="B9RFN5"/>
<sequence length="544" mass="62012">MRFLIVPRRTYCVSLSAISSNSQISHFARIGQINRARKIFDELPYKTIISWNAIVAGYFQNKQPREAHDLFNKMPDRNTVSWNGLISGYVKNGMINEAREVFDKMPERNVVSWTAMVRGYIQEGMIKQAESLFWEMPEKNVVSWTVMLGGLIEDGRVNEAIKLYDLMPLKDVVARTNMIGGLCMEGRLSEAREIFDEMPKRNVVAWTTMISGYAMNNKVDVARKLFEVMPDKNEVTWTAMLMGYTRSGRIKEAAELFEAMPMKPVPACNEMIIGFGQSGEVGKAKWTFDQMREKDDGTWSAMIKVYERKGLELEALDLFRLMQREGVRPNFPSIISILSVCGSLASLDYGRQVHTQLVRSQFDFDVYVSSVLITMYIKCGDLVKAKRVFDRFSMKDTVMWNSIITGYAQHGLGEEALEVFFEMLSSGISPDEITFIGVLTACSYSGKHRRKQPPCKLIVRMPKKRKFGNHWLEDGMLHNSQSQEPPTFSASNPLFCNNIDGFAFKGTEVHHPVQNYLLITKNKRIAFYILIVAIASGRQQVSEN</sequence>
<dbReference type="NCBIfam" id="TIGR00756">
    <property type="entry name" value="PPR"/>
    <property type="match status" value="9"/>
</dbReference>
<feature type="repeat" description="PPR" evidence="2">
    <location>
        <begin position="295"/>
        <end position="329"/>
    </location>
</feature>
<dbReference type="InterPro" id="IPR011990">
    <property type="entry name" value="TPR-like_helical_dom_sf"/>
</dbReference>
<dbReference type="InterPro" id="IPR002885">
    <property type="entry name" value="PPR_rpt"/>
</dbReference>
<dbReference type="Pfam" id="PF01535">
    <property type="entry name" value="PPR"/>
    <property type="match status" value="10"/>
</dbReference>
<dbReference type="PROSITE" id="PS51375">
    <property type="entry name" value="PPR"/>
    <property type="match status" value="7"/>
</dbReference>
<dbReference type="FunFam" id="1.25.40.10:FF:000125">
    <property type="entry name" value="Pentatricopeptide repeat-containing protein"/>
    <property type="match status" value="2"/>
</dbReference>
<dbReference type="FunFam" id="1.25.40.10:FF:001506">
    <property type="entry name" value="Os03g0317100 protein"/>
    <property type="match status" value="1"/>
</dbReference>
<dbReference type="AlphaFoldDB" id="B9RFN5"/>
<feature type="repeat" description="PPR" evidence="2">
    <location>
        <begin position="171"/>
        <end position="205"/>
    </location>
</feature>
<dbReference type="GO" id="GO:0003723">
    <property type="term" value="F:RNA binding"/>
    <property type="evidence" value="ECO:0000318"/>
    <property type="project" value="GO_Central"/>
</dbReference>
<keyword evidence="4" id="KW-1185">Reference proteome</keyword>
<evidence type="ECO:0000256" key="1">
    <source>
        <dbReference type="ARBA" id="ARBA00022737"/>
    </source>
</evidence>
<feature type="repeat" description="PPR" evidence="2">
    <location>
        <begin position="47"/>
        <end position="77"/>
    </location>
</feature>
<accession>B9RFN5</accession>
<proteinExistence type="predicted"/>
<dbReference type="GO" id="GO:0048731">
    <property type="term" value="P:system development"/>
    <property type="evidence" value="ECO:0007669"/>
    <property type="project" value="UniProtKB-ARBA"/>
</dbReference>
<organism evidence="3 4">
    <name type="scientific">Ricinus communis</name>
    <name type="common">Castor bean</name>
    <dbReference type="NCBI Taxonomy" id="3988"/>
    <lineage>
        <taxon>Eukaryota</taxon>
        <taxon>Viridiplantae</taxon>
        <taxon>Streptophyta</taxon>
        <taxon>Embryophyta</taxon>
        <taxon>Tracheophyta</taxon>
        <taxon>Spermatophyta</taxon>
        <taxon>Magnoliopsida</taxon>
        <taxon>eudicotyledons</taxon>
        <taxon>Gunneridae</taxon>
        <taxon>Pentapetalae</taxon>
        <taxon>rosids</taxon>
        <taxon>fabids</taxon>
        <taxon>Malpighiales</taxon>
        <taxon>Euphorbiaceae</taxon>
        <taxon>Acalyphoideae</taxon>
        <taxon>Acalypheae</taxon>
        <taxon>Ricinus</taxon>
    </lineage>
</organism>